<sequence length="44" mass="4674">MPSRKSLGKVSYPSKSQAPAGASAADSKKQAPQEKEEEDGELRV</sequence>
<dbReference type="EMBL" id="CAJHJG010002756">
    <property type="protein sequence ID" value="CAD6922958.1"/>
    <property type="molecule type" value="Genomic_DNA"/>
</dbReference>
<evidence type="ECO:0000313" key="2">
    <source>
        <dbReference type="EMBL" id="CAD6922958.1"/>
    </source>
</evidence>
<protein>
    <submittedName>
        <fullName evidence="2">Uncharacterized protein</fullName>
    </submittedName>
</protein>
<feature type="compositionally biased region" description="Acidic residues" evidence="1">
    <location>
        <begin position="35"/>
        <end position="44"/>
    </location>
</feature>
<evidence type="ECO:0000256" key="1">
    <source>
        <dbReference type="SAM" id="MobiDB-lite"/>
    </source>
</evidence>
<comment type="caution">
    <text evidence="2">The sequence shown here is derived from an EMBL/GenBank/DDBJ whole genome shotgun (WGS) entry which is preliminary data.</text>
</comment>
<accession>A0ABN7IW21</accession>
<name>A0ABN7IW21_9BASI</name>
<keyword evidence="3" id="KW-1185">Reference proteome</keyword>
<feature type="region of interest" description="Disordered" evidence="1">
    <location>
        <begin position="1"/>
        <end position="44"/>
    </location>
</feature>
<gene>
    <name evidence="2" type="ORF">JKIAZH3_G129</name>
</gene>
<evidence type="ECO:0000313" key="3">
    <source>
        <dbReference type="Proteomes" id="UP000836402"/>
    </source>
</evidence>
<reference evidence="2" key="1">
    <citation type="submission" date="2020-10" db="EMBL/GenBank/DDBJ databases">
        <authorList>
            <person name="Sedaghatjoo S."/>
        </authorList>
    </citation>
    <scope>NUCLEOTIDE SEQUENCE</scope>
    <source>
        <strain evidence="2">AZH3</strain>
    </source>
</reference>
<dbReference type="Proteomes" id="UP000836402">
    <property type="component" value="Unassembled WGS sequence"/>
</dbReference>
<organism evidence="2 3">
    <name type="scientific">Tilletia caries</name>
    <name type="common">wheat bunt fungus</name>
    <dbReference type="NCBI Taxonomy" id="13290"/>
    <lineage>
        <taxon>Eukaryota</taxon>
        <taxon>Fungi</taxon>
        <taxon>Dikarya</taxon>
        <taxon>Basidiomycota</taxon>
        <taxon>Ustilaginomycotina</taxon>
        <taxon>Exobasidiomycetes</taxon>
        <taxon>Tilletiales</taxon>
        <taxon>Tilletiaceae</taxon>
        <taxon>Tilletia</taxon>
    </lineage>
</organism>
<proteinExistence type="predicted"/>
<feature type="non-terminal residue" evidence="2">
    <location>
        <position position="44"/>
    </location>
</feature>